<dbReference type="InterPro" id="IPR011009">
    <property type="entry name" value="Kinase-like_dom_sf"/>
</dbReference>
<dbReference type="GO" id="GO:0004674">
    <property type="term" value="F:protein serine/threonine kinase activity"/>
    <property type="evidence" value="ECO:0007669"/>
    <property type="project" value="UniProtKB-KW"/>
</dbReference>
<dbReference type="InterPro" id="IPR008271">
    <property type="entry name" value="Ser/Thr_kinase_AS"/>
</dbReference>
<keyword evidence="4" id="KW-0723">Serine/threonine-protein kinase</keyword>
<feature type="domain" description="Protein kinase" evidence="12">
    <location>
        <begin position="946"/>
        <end position="1193"/>
    </location>
</feature>
<dbReference type="Proteomes" id="UP000325081">
    <property type="component" value="Unassembled WGS sequence"/>
</dbReference>
<evidence type="ECO:0000256" key="7">
    <source>
        <dbReference type="ARBA" id="ARBA00022777"/>
    </source>
</evidence>
<dbReference type="Gene3D" id="1.10.510.10">
    <property type="entry name" value="Transferase(Phosphotransferase) domain 1"/>
    <property type="match status" value="1"/>
</dbReference>
<dbReference type="InterPro" id="IPR000719">
    <property type="entry name" value="Prot_kinase_dom"/>
</dbReference>
<evidence type="ECO:0000313" key="13">
    <source>
        <dbReference type="EMBL" id="GER50568.1"/>
    </source>
</evidence>
<dbReference type="Gene3D" id="3.90.550.50">
    <property type="match status" value="2"/>
</dbReference>
<keyword evidence="5" id="KW-0808">Transferase</keyword>
<organism evidence="13 14">
    <name type="scientific">Striga asiatica</name>
    <name type="common">Asiatic witchweed</name>
    <name type="synonym">Buchnera asiatica</name>
    <dbReference type="NCBI Taxonomy" id="4170"/>
    <lineage>
        <taxon>Eukaryota</taxon>
        <taxon>Viridiplantae</taxon>
        <taxon>Streptophyta</taxon>
        <taxon>Embryophyta</taxon>
        <taxon>Tracheophyta</taxon>
        <taxon>Spermatophyta</taxon>
        <taxon>Magnoliopsida</taxon>
        <taxon>eudicotyledons</taxon>
        <taxon>Gunneridae</taxon>
        <taxon>Pentapetalae</taxon>
        <taxon>asterids</taxon>
        <taxon>lamiids</taxon>
        <taxon>Lamiales</taxon>
        <taxon>Orobanchaceae</taxon>
        <taxon>Buchnereae</taxon>
        <taxon>Striga</taxon>
    </lineage>
</organism>
<comment type="catalytic activity">
    <reaction evidence="9">
        <text>L-threonyl-[protein] + ATP = O-phospho-L-threonyl-[protein] + ADP + H(+)</text>
        <dbReference type="Rhea" id="RHEA:46608"/>
        <dbReference type="Rhea" id="RHEA-COMP:11060"/>
        <dbReference type="Rhea" id="RHEA-COMP:11605"/>
        <dbReference type="ChEBI" id="CHEBI:15378"/>
        <dbReference type="ChEBI" id="CHEBI:30013"/>
        <dbReference type="ChEBI" id="CHEBI:30616"/>
        <dbReference type="ChEBI" id="CHEBI:61977"/>
        <dbReference type="ChEBI" id="CHEBI:456216"/>
        <dbReference type="EC" id="2.7.11.1"/>
    </reaction>
</comment>
<dbReference type="PROSITE" id="PS00107">
    <property type="entry name" value="PROTEIN_KINASE_ATP"/>
    <property type="match status" value="1"/>
</dbReference>
<name>A0A5A7QZN8_STRAF</name>
<evidence type="ECO:0000256" key="8">
    <source>
        <dbReference type="ARBA" id="ARBA00022840"/>
    </source>
</evidence>
<evidence type="ECO:0000256" key="6">
    <source>
        <dbReference type="ARBA" id="ARBA00022741"/>
    </source>
</evidence>
<keyword evidence="8 11" id="KW-0067">ATP-binding</keyword>
<evidence type="ECO:0000256" key="10">
    <source>
        <dbReference type="ARBA" id="ARBA00048679"/>
    </source>
</evidence>
<evidence type="ECO:0000256" key="5">
    <source>
        <dbReference type="ARBA" id="ARBA00022679"/>
    </source>
</evidence>
<feature type="non-terminal residue" evidence="13">
    <location>
        <position position="1193"/>
    </location>
</feature>
<comment type="catalytic activity">
    <reaction evidence="10">
        <text>L-seryl-[protein] + ATP = O-phospho-L-seryl-[protein] + ADP + H(+)</text>
        <dbReference type="Rhea" id="RHEA:17989"/>
        <dbReference type="Rhea" id="RHEA-COMP:9863"/>
        <dbReference type="Rhea" id="RHEA-COMP:11604"/>
        <dbReference type="ChEBI" id="CHEBI:15378"/>
        <dbReference type="ChEBI" id="CHEBI:29999"/>
        <dbReference type="ChEBI" id="CHEBI:30616"/>
        <dbReference type="ChEBI" id="CHEBI:83421"/>
        <dbReference type="ChEBI" id="CHEBI:456216"/>
        <dbReference type="EC" id="2.7.11.1"/>
    </reaction>
</comment>
<evidence type="ECO:0000256" key="3">
    <source>
        <dbReference type="ARBA" id="ARBA00012513"/>
    </source>
</evidence>
<keyword evidence="6 11" id="KW-0547">Nucleotide-binding</keyword>
<dbReference type="Pfam" id="PF00069">
    <property type="entry name" value="Pkinase"/>
    <property type="match status" value="1"/>
</dbReference>
<dbReference type="PROSITE" id="PS50011">
    <property type="entry name" value="PROTEIN_KINASE_DOM"/>
    <property type="match status" value="1"/>
</dbReference>
<evidence type="ECO:0000256" key="2">
    <source>
        <dbReference type="ARBA" id="ARBA00010217"/>
    </source>
</evidence>
<evidence type="ECO:0000256" key="9">
    <source>
        <dbReference type="ARBA" id="ARBA00047899"/>
    </source>
</evidence>
<keyword evidence="14" id="KW-1185">Reference proteome</keyword>
<evidence type="ECO:0000313" key="14">
    <source>
        <dbReference type="Proteomes" id="UP000325081"/>
    </source>
</evidence>
<dbReference type="InterPro" id="IPR017441">
    <property type="entry name" value="Protein_kinase_ATP_BS"/>
</dbReference>
<dbReference type="SMART" id="SM00220">
    <property type="entry name" value="S_TKc"/>
    <property type="match status" value="1"/>
</dbReference>
<dbReference type="PANTHER" id="PTHR10811">
    <property type="entry name" value="FRINGE-RELATED"/>
    <property type="match status" value="1"/>
</dbReference>
<evidence type="ECO:0000256" key="4">
    <source>
        <dbReference type="ARBA" id="ARBA00022527"/>
    </source>
</evidence>
<keyword evidence="13" id="KW-0430">Lectin</keyword>
<protein>
    <recommendedName>
        <fullName evidence="3">non-specific serine/threonine protein kinase</fullName>
        <ecNumber evidence="3">2.7.11.1</ecNumber>
    </recommendedName>
</protein>
<dbReference type="PROSITE" id="PS00108">
    <property type="entry name" value="PROTEIN_KINASE_ST"/>
    <property type="match status" value="1"/>
</dbReference>
<proteinExistence type="inferred from homology"/>
<gene>
    <name evidence="13" type="ORF">STAS_27893</name>
</gene>
<dbReference type="Pfam" id="PF04646">
    <property type="entry name" value="DUF604"/>
    <property type="match status" value="2"/>
</dbReference>
<dbReference type="FunFam" id="3.90.550.50:FF:000006">
    <property type="entry name" value="Fringe-related protein-like"/>
    <property type="match status" value="2"/>
</dbReference>
<comment type="caution">
    <text evidence="13">The sequence shown here is derived from an EMBL/GenBank/DDBJ whole genome shotgun (WGS) entry which is preliminary data.</text>
</comment>
<dbReference type="AlphaFoldDB" id="A0A5A7QZN8"/>
<reference evidence="14" key="1">
    <citation type="journal article" date="2019" name="Curr. Biol.">
        <title>Genome Sequence of Striga asiatica Provides Insight into the Evolution of Plant Parasitism.</title>
        <authorList>
            <person name="Yoshida S."/>
            <person name="Kim S."/>
            <person name="Wafula E.K."/>
            <person name="Tanskanen J."/>
            <person name="Kim Y.M."/>
            <person name="Honaas L."/>
            <person name="Yang Z."/>
            <person name="Spallek T."/>
            <person name="Conn C.E."/>
            <person name="Ichihashi Y."/>
            <person name="Cheong K."/>
            <person name="Cui S."/>
            <person name="Der J.P."/>
            <person name="Gundlach H."/>
            <person name="Jiao Y."/>
            <person name="Hori C."/>
            <person name="Ishida J.K."/>
            <person name="Kasahara H."/>
            <person name="Kiba T."/>
            <person name="Kim M.S."/>
            <person name="Koo N."/>
            <person name="Laohavisit A."/>
            <person name="Lee Y.H."/>
            <person name="Lumba S."/>
            <person name="McCourt P."/>
            <person name="Mortimer J.C."/>
            <person name="Mutuku J.M."/>
            <person name="Nomura T."/>
            <person name="Sasaki-Sekimoto Y."/>
            <person name="Seto Y."/>
            <person name="Wang Y."/>
            <person name="Wakatake T."/>
            <person name="Sakakibara H."/>
            <person name="Demura T."/>
            <person name="Yamaguchi S."/>
            <person name="Yoneyama K."/>
            <person name="Manabe R.I."/>
            <person name="Nelson D.C."/>
            <person name="Schulman A.H."/>
            <person name="Timko M.P."/>
            <person name="dePamphilis C.W."/>
            <person name="Choi D."/>
            <person name="Shirasu K."/>
        </authorList>
    </citation>
    <scope>NUCLEOTIDE SEQUENCE [LARGE SCALE GENOMIC DNA]</scope>
    <source>
        <strain evidence="14">cv. UVA1</strain>
    </source>
</reference>
<dbReference type="InterPro" id="IPR006740">
    <property type="entry name" value="DUF604"/>
</dbReference>
<dbReference type="EC" id="2.7.11.1" evidence="3"/>
<dbReference type="OrthoDB" id="421979at2759"/>
<feature type="binding site" evidence="11">
    <location>
        <position position="975"/>
    </location>
    <ligand>
        <name>ATP</name>
        <dbReference type="ChEBI" id="CHEBI:30616"/>
    </ligand>
</feature>
<dbReference type="GO" id="GO:0005524">
    <property type="term" value="F:ATP binding"/>
    <property type="evidence" value="ECO:0007669"/>
    <property type="project" value="UniProtKB-UniRule"/>
</dbReference>
<comment type="similarity">
    <text evidence="2">In the C-terminal section; belongs to the protein kinase superfamily. Ser/Thr protein kinase family.</text>
</comment>
<dbReference type="GO" id="GO:0030246">
    <property type="term" value="F:carbohydrate binding"/>
    <property type="evidence" value="ECO:0007669"/>
    <property type="project" value="UniProtKB-KW"/>
</dbReference>
<accession>A0A5A7QZN8</accession>
<comment type="similarity">
    <text evidence="1">In the N-terminal section; belongs to the leguminous lectin family.</text>
</comment>
<dbReference type="Gene3D" id="3.30.200.20">
    <property type="entry name" value="Phosphorylase Kinase, domain 1"/>
    <property type="match status" value="1"/>
</dbReference>
<evidence type="ECO:0000259" key="12">
    <source>
        <dbReference type="PROSITE" id="PS50011"/>
    </source>
</evidence>
<dbReference type="EMBL" id="BKCP01009403">
    <property type="protein sequence ID" value="GER50568.1"/>
    <property type="molecule type" value="Genomic_DNA"/>
</dbReference>
<evidence type="ECO:0000256" key="11">
    <source>
        <dbReference type="PROSITE-ProRule" id="PRU10141"/>
    </source>
</evidence>
<dbReference type="SUPFAM" id="SSF56112">
    <property type="entry name" value="Protein kinase-like (PK-like)"/>
    <property type="match status" value="1"/>
</dbReference>
<keyword evidence="7 13" id="KW-0418">Kinase</keyword>
<evidence type="ECO:0000256" key="1">
    <source>
        <dbReference type="ARBA" id="ARBA00008536"/>
    </source>
</evidence>
<dbReference type="FunFam" id="1.10.510.10:FF:000108">
    <property type="entry name" value="L-type lectin-domain containing receptor kinase S.4"/>
    <property type="match status" value="1"/>
</dbReference>
<sequence length="1193" mass="134958">MPFSFQNLLKSFKHLLPTSPKHAFSKSATFLKALLALTLLSLFSLPYYLTPFPLTKWPLYRQERALVGPGPDKTNISHILFGIGGSVATWSHRRRYSELWWEPNATRGFVWLDEAPSPENGLEPWPESSPKFKVSSNTARFKYTCPYGHRSAVRVARIVKESFELGQADVRWFVMGDDDTVFFPENLASVLGKYDHERMYYIGSVSESVEQDVVHSYTMGYGGAGFAVSYALAAELVRVLDGCIDRYSNFYGSDQKVGGCVSEIGVPLSKELGFHQSVEKLFTAYKSDPAQTLQHTFCYDTTRNWSISVSWGYTVQLYPFYETAKNLSTPLQTFSTWAWNDGPFTFDVRPIELGPCGKPVIYYFEGVDKFGNGSTMTRYNYIDEGKKCEWESYKAAYLIEGFNVTVDLLDPHIWSQMPNSPENSITKDPLKPWKHFISSPSKLAVIRPNLTGALFSVAIFTALSFYYFLPIRQSIYGHGQPAIHLSDGPNDDDEAIATNLTHILFNIGGSAQTWAQRRRYSELWWAPGRTRGFVWLDRAPKAGPGPDGPSPPYLISANTSHLKYTCRYGSRSAVRIAHIVKDAFGLGLEGVRWFVMGDDDTVFFPENLVAVLGKYDHREMYYVGGISESVSQVRVHSYEMAFGGGGFAVSYALAAELVRVLDGCIDRYSESYGSDSKIGACVNEIGVPVTKELGFHQMDIWGNPFGLLSAHPLAPLVSLHHLDNVDPLFPNTSRVDSAKKLIGAYKSDPSRVLQYTFCYDLTRNWSISVAWGYNVQLYPFWVRPKELSTPLQTFIPWAKNNGPFTFNTRKYNLDPCKRPIVFYFDRVKKFENGSTVTSYARAAADEHRKKCDKESYRAAYLVKGFNVFASHFDPQLWNKAPRRQICELTSGSYEKVNVVNLRIRGYNRLETVLPKIRNAEIIENWELEIVPHRYKYQELKKATRSFKDSELLGSGGFGRVYKGTLPNSKTQIAVKRISHDSKQGVREFLSEISSIGRLRHRNLVQLMGWCRRGADLLLVYDFMPNGSLDRFLFEIGPEPNTERALSWEQRFRIVKVVASGLLYLHEGYEQVVIHRDVKASNVLLDSEMNARLGDFGLAKLYDHGSNPGTTRVVGTLGYLAPELTRTGRATTGSDVFVFGELLLEVVCGRRPIERKSGPEDFVLAEHVWSEWKEGRVMSVVDPRMKGGGFDRDE</sequence>
<dbReference type="FunFam" id="3.30.200.20:FF:000423">
    <property type="entry name" value="L-type lectin-domain containing receptor kinase S.1"/>
    <property type="match status" value="1"/>
</dbReference>